<evidence type="ECO:0000313" key="2">
    <source>
        <dbReference type="EMBL" id="ETS73391.1"/>
    </source>
</evidence>
<dbReference type="Pfam" id="PF13508">
    <property type="entry name" value="Acetyltransf_7"/>
    <property type="match status" value="1"/>
</dbReference>
<dbReference type="RefSeq" id="XP_007841768.1">
    <property type="nucleotide sequence ID" value="XM_007843577.1"/>
</dbReference>
<dbReference type="PROSITE" id="PS51186">
    <property type="entry name" value="GNAT"/>
    <property type="match status" value="1"/>
</dbReference>
<dbReference type="EMBL" id="KI912122">
    <property type="protein sequence ID" value="ETS73391.1"/>
    <property type="molecule type" value="Genomic_DNA"/>
</dbReference>
<gene>
    <name evidence="2" type="ORF">PFICI_14996</name>
</gene>
<feature type="domain" description="N-acetyltransferase" evidence="1">
    <location>
        <begin position="6"/>
        <end position="173"/>
    </location>
</feature>
<dbReference type="InParanoid" id="W3WKP5"/>
<keyword evidence="3" id="KW-1185">Reference proteome</keyword>
<dbReference type="InterPro" id="IPR000182">
    <property type="entry name" value="GNAT_dom"/>
</dbReference>
<reference evidence="3" key="1">
    <citation type="journal article" date="2015" name="BMC Genomics">
        <title>Genomic and transcriptomic analysis of the endophytic fungus Pestalotiopsis fici reveals its lifestyle and high potential for synthesis of natural products.</title>
        <authorList>
            <person name="Wang X."/>
            <person name="Zhang X."/>
            <person name="Liu L."/>
            <person name="Xiang M."/>
            <person name="Wang W."/>
            <person name="Sun X."/>
            <person name="Che Y."/>
            <person name="Guo L."/>
            <person name="Liu G."/>
            <person name="Guo L."/>
            <person name="Wang C."/>
            <person name="Yin W.B."/>
            <person name="Stadler M."/>
            <person name="Zhang X."/>
            <person name="Liu X."/>
        </authorList>
    </citation>
    <scope>NUCLEOTIDE SEQUENCE [LARGE SCALE GENOMIC DNA]</scope>
    <source>
        <strain evidence="3">W106-1 / CGMCC3.15140</strain>
    </source>
</reference>
<accession>W3WKP5</accession>
<dbReference type="STRING" id="1229662.W3WKP5"/>
<dbReference type="GO" id="GO:0016747">
    <property type="term" value="F:acyltransferase activity, transferring groups other than amino-acyl groups"/>
    <property type="evidence" value="ECO:0007669"/>
    <property type="project" value="InterPro"/>
</dbReference>
<dbReference type="eggNOG" id="ENOG502S8V6">
    <property type="taxonomic scope" value="Eukaryota"/>
</dbReference>
<evidence type="ECO:0000313" key="3">
    <source>
        <dbReference type="Proteomes" id="UP000030651"/>
    </source>
</evidence>
<organism evidence="2 3">
    <name type="scientific">Pestalotiopsis fici (strain W106-1 / CGMCC3.15140)</name>
    <dbReference type="NCBI Taxonomy" id="1229662"/>
    <lineage>
        <taxon>Eukaryota</taxon>
        <taxon>Fungi</taxon>
        <taxon>Dikarya</taxon>
        <taxon>Ascomycota</taxon>
        <taxon>Pezizomycotina</taxon>
        <taxon>Sordariomycetes</taxon>
        <taxon>Xylariomycetidae</taxon>
        <taxon>Amphisphaeriales</taxon>
        <taxon>Sporocadaceae</taxon>
        <taxon>Pestalotiopsis</taxon>
    </lineage>
</organism>
<dbReference type="CDD" id="cd04301">
    <property type="entry name" value="NAT_SF"/>
    <property type="match status" value="1"/>
</dbReference>
<dbReference type="Gene3D" id="3.40.630.30">
    <property type="match status" value="1"/>
</dbReference>
<name>W3WKP5_PESFW</name>
<dbReference type="OrthoDB" id="5689at2759"/>
<dbReference type="HOGENOM" id="CLU_098389_0_0_1"/>
<dbReference type="OMA" id="ACCQLEH"/>
<dbReference type="InterPro" id="IPR016181">
    <property type="entry name" value="Acyl_CoA_acyltransferase"/>
</dbReference>
<protein>
    <recommendedName>
        <fullName evidence="1">N-acetyltransferase domain-containing protein</fullName>
    </recommendedName>
</protein>
<dbReference type="SUPFAM" id="SSF55729">
    <property type="entry name" value="Acyl-CoA N-acyltransferases (Nat)"/>
    <property type="match status" value="1"/>
</dbReference>
<proteinExistence type="predicted"/>
<dbReference type="GeneID" id="19280009"/>
<evidence type="ECO:0000259" key="1">
    <source>
        <dbReference type="PROSITE" id="PS51186"/>
    </source>
</evidence>
<dbReference type="Proteomes" id="UP000030651">
    <property type="component" value="Unassembled WGS sequence"/>
</dbReference>
<sequence length="179" mass="20316">MAHIKLKYRIATSNDATILLPLIRSAYRGKDSSAGWTTESDLLTDERIDAAGIISKINTPHSFIFVAEDEQDVPISCCEVVWRKGGDSAYFGLFAVDPTRQGGGIGRQVLTYAEEFAQRQWGVRKMEMMVIWLREDIIAWYARRGYQKTGETRPFPYAELVNGVALRDDLYFDVLVKDL</sequence>
<dbReference type="KEGG" id="pfy:PFICI_14996"/>
<dbReference type="AlphaFoldDB" id="W3WKP5"/>